<evidence type="ECO:0000256" key="3">
    <source>
        <dbReference type="ARBA" id="ARBA00013252"/>
    </source>
</evidence>
<dbReference type="EMBL" id="CAJZBQ010000048">
    <property type="protein sequence ID" value="CAG9329620.1"/>
    <property type="molecule type" value="Genomic_DNA"/>
</dbReference>
<dbReference type="InterPro" id="IPR036428">
    <property type="entry name" value="PCD_sf"/>
</dbReference>
<dbReference type="InterPro" id="IPR001533">
    <property type="entry name" value="Pterin_deHydtase"/>
</dbReference>
<organism evidence="6 7">
    <name type="scientific">Blepharisma stoltei</name>
    <dbReference type="NCBI Taxonomy" id="1481888"/>
    <lineage>
        <taxon>Eukaryota</taxon>
        <taxon>Sar</taxon>
        <taxon>Alveolata</taxon>
        <taxon>Ciliophora</taxon>
        <taxon>Postciliodesmatophora</taxon>
        <taxon>Heterotrichea</taxon>
        <taxon>Heterotrichida</taxon>
        <taxon>Blepharismidae</taxon>
        <taxon>Blepharisma</taxon>
    </lineage>
</organism>
<evidence type="ECO:0000256" key="4">
    <source>
        <dbReference type="ARBA" id="ARBA00023239"/>
    </source>
</evidence>
<keyword evidence="7" id="KW-1185">Reference proteome</keyword>
<comment type="caution">
    <text evidence="6">The sequence shown here is derived from an EMBL/GenBank/DDBJ whole genome shotgun (WGS) entry which is preliminary data.</text>
</comment>
<dbReference type="SUPFAM" id="SSF55248">
    <property type="entry name" value="PCD-like"/>
    <property type="match status" value="1"/>
</dbReference>
<protein>
    <recommendedName>
        <fullName evidence="3">4a-hydroxytetrahydrobiopterin dehydratase</fullName>
        <ecNumber evidence="3">4.2.1.96</ecNumber>
    </recommendedName>
    <alternativeName>
        <fullName evidence="5">4-alpha-hydroxy-tetrahydropterin dehydratase</fullName>
    </alternativeName>
</protein>
<dbReference type="PANTHER" id="PTHR12599:SF0">
    <property type="entry name" value="PTERIN-4-ALPHA-CARBINOLAMINE DEHYDRATASE"/>
    <property type="match status" value="1"/>
</dbReference>
<comment type="similarity">
    <text evidence="2">Belongs to the pterin-4-alpha-carbinolamine dehydratase family.</text>
</comment>
<evidence type="ECO:0000313" key="6">
    <source>
        <dbReference type="EMBL" id="CAG9329620.1"/>
    </source>
</evidence>
<evidence type="ECO:0000256" key="1">
    <source>
        <dbReference type="ARBA" id="ARBA00001554"/>
    </source>
</evidence>
<reference evidence="6" key="1">
    <citation type="submission" date="2021-09" db="EMBL/GenBank/DDBJ databases">
        <authorList>
            <consortium name="AG Swart"/>
            <person name="Singh M."/>
            <person name="Singh A."/>
            <person name="Seah K."/>
            <person name="Emmerich C."/>
        </authorList>
    </citation>
    <scope>NUCLEOTIDE SEQUENCE</scope>
    <source>
        <strain evidence="6">ATCC30299</strain>
    </source>
</reference>
<dbReference type="HAMAP" id="MF_00434">
    <property type="entry name" value="Pterin_4_alpha"/>
    <property type="match status" value="1"/>
</dbReference>
<dbReference type="EC" id="4.2.1.96" evidence="3"/>
<dbReference type="PANTHER" id="PTHR12599">
    <property type="entry name" value="PTERIN-4-ALPHA-CARBINOLAMINE DEHYDRATASE"/>
    <property type="match status" value="1"/>
</dbReference>
<dbReference type="Proteomes" id="UP001162131">
    <property type="component" value="Unassembled WGS sequence"/>
</dbReference>
<evidence type="ECO:0000256" key="2">
    <source>
        <dbReference type="ARBA" id="ARBA00006472"/>
    </source>
</evidence>
<dbReference type="NCBIfam" id="NF002018">
    <property type="entry name" value="PRK00823.1-3"/>
    <property type="match status" value="1"/>
</dbReference>
<name>A0AAU9JVR7_9CILI</name>
<evidence type="ECO:0000313" key="7">
    <source>
        <dbReference type="Proteomes" id="UP001162131"/>
    </source>
</evidence>
<dbReference type="GO" id="GO:0008124">
    <property type="term" value="F:4-alpha-hydroxytetrahydrobiopterin dehydratase activity"/>
    <property type="evidence" value="ECO:0007669"/>
    <property type="project" value="UniProtKB-EC"/>
</dbReference>
<gene>
    <name evidence="6" type="ORF">BSTOLATCC_MIC49247</name>
</gene>
<dbReference type="Pfam" id="PF01329">
    <property type="entry name" value="Pterin_4a"/>
    <property type="match status" value="1"/>
</dbReference>
<dbReference type="CDD" id="cd00914">
    <property type="entry name" value="PCD_DCoH_subfamily_b"/>
    <property type="match status" value="1"/>
</dbReference>
<evidence type="ECO:0000256" key="5">
    <source>
        <dbReference type="ARBA" id="ARBA00030497"/>
    </source>
</evidence>
<sequence length="108" mass="12570">MLRRFASLLTKDQLAGLNSALPSWSIVKDRPAIQKRFNFKDFNDAWEFMRLVAKVADQQDHHPEWFNVYGRVDVTLSTHDAGGITEKDVWLAQFMDKAESLIKHEHNE</sequence>
<comment type="catalytic activity">
    <reaction evidence="1">
        <text>(4aS,6R)-4a-hydroxy-L-erythro-5,6,7,8-tetrahydrobiopterin = (6R)-L-erythro-6,7-dihydrobiopterin + H2O</text>
        <dbReference type="Rhea" id="RHEA:11920"/>
        <dbReference type="ChEBI" id="CHEBI:15377"/>
        <dbReference type="ChEBI" id="CHEBI:15642"/>
        <dbReference type="ChEBI" id="CHEBI:43120"/>
        <dbReference type="EC" id="4.2.1.96"/>
    </reaction>
</comment>
<dbReference type="Gene3D" id="3.30.1360.20">
    <property type="entry name" value="Transcriptional coactivator/pterin dehydratase"/>
    <property type="match status" value="1"/>
</dbReference>
<proteinExistence type="inferred from homology"/>
<keyword evidence="4" id="KW-0456">Lyase</keyword>
<dbReference type="GO" id="GO:0006729">
    <property type="term" value="P:tetrahydrobiopterin biosynthetic process"/>
    <property type="evidence" value="ECO:0007669"/>
    <property type="project" value="InterPro"/>
</dbReference>
<accession>A0AAU9JVR7</accession>
<dbReference type="AlphaFoldDB" id="A0AAU9JVR7"/>